<dbReference type="AlphaFoldDB" id="A0AAX4JGR6"/>
<feature type="signal peptide" evidence="1">
    <location>
        <begin position="1"/>
        <end position="15"/>
    </location>
</feature>
<sequence length="95" mass="11321">MRLLPFINILLLVRSSNVSKNKKNEYVAIHKSNDTIDTNIDIVKDENVLKEAENVSRENSDDKKEGGILNCLYRYFEDEILWFRCMGEYFYSFFR</sequence>
<evidence type="ECO:0000313" key="2">
    <source>
        <dbReference type="EMBL" id="WUR05178.1"/>
    </source>
</evidence>
<evidence type="ECO:0000313" key="3">
    <source>
        <dbReference type="Proteomes" id="UP001334084"/>
    </source>
</evidence>
<gene>
    <name evidence="2" type="ORF">VNE69_12163</name>
</gene>
<protein>
    <submittedName>
        <fullName evidence="2">SP-containing protein</fullName>
    </submittedName>
</protein>
<dbReference type="EMBL" id="CP142737">
    <property type="protein sequence ID" value="WUR05178.1"/>
    <property type="molecule type" value="Genomic_DNA"/>
</dbReference>
<dbReference type="KEGG" id="vnx:VNE69_12163"/>
<feature type="chain" id="PRO_5043870120" evidence="1">
    <location>
        <begin position="16"/>
        <end position="95"/>
    </location>
</feature>
<name>A0AAX4JGR6_9MICR</name>
<dbReference type="RefSeq" id="XP_065331323.1">
    <property type="nucleotide sequence ID" value="XM_065475251.1"/>
</dbReference>
<reference evidence="2" key="1">
    <citation type="journal article" date="2024" name="BMC Genomics">
        <title>Functional annotation of a divergent genome using sequence and structure-based similarity.</title>
        <authorList>
            <person name="Svedberg D."/>
            <person name="Winiger R.R."/>
            <person name="Berg A."/>
            <person name="Sharma H."/>
            <person name="Tellgren-Roth C."/>
            <person name="Debrunner-Vossbrinck B.A."/>
            <person name="Vossbrinck C.R."/>
            <person name="Barandun J."/>
        </authorList>
    </citation>
    <scope>NUCLEOTIDE SEQUENCE</scope>
    <source>
        <strain evidence="2">Illinois isolate</strain>
    </source>
</reference>
<proteinExistence type="predicted"/>
<accession>A0AAX4JGR6</accession>
<keyword evidence="3" id="KW-1185">Reference proteome</keyword>
<keyword evidence="1" id="KW-0732">Signal</keyword>
<organism evidence="2 3">
    <name type="scientific">Vairimorpha necatrix</name>
    <dbReference type="NCBI Taxonomy" id="6039"/>
    <lineage>
        <taxon>Eukaryota</taxon>
        <taxon>Fungi</taxon>
        <taxon>Fungi incertae sedis</taxon>
        <taxon>Microsporidia</taxon>
        <taxon>Nosematidae</taxon>
        <taxon>Vairimorpha</taxon>
    </lineage>
</organism>
<dbReference type="Proteomes" id="UP001334084">
    <property type="component" value="Chromosome 12"/>
</dbReference>
<evidence type="ECO:0000256" key="1">
    <source>
        <dbReference type="SAM" id="SignalP"/>
    </source>
</evidence>
<dbReference type="GeneID" id="90543025"/>